<dbReference type="AlphaFoldDB" id="A0A4Q0Y2Y5"/>
<reference evidence="8 9" key="1">
    <citation type="submission" date="2017-10" db="EMBL/GenBank/DDBJ databases">
        <title>Genomics of the genus Arcobacter.</title>
        <authorList>
            <person name="Perez-Cataluna A."/>
            <person name="Figueras M.J."/>
        </authorList>
    </citation>
    <scope>NUCLEOTIDE SEQUENCE [LARGE SCALE GENOMIC DNA]</scope>
    <source>
        <strain evidence="8 9">DSM 24636</strain>
    </source>
</reference>
<evidence type="ECO:0000256" key="2">
    <source>
        <dbReference type="ARBA" id="ARBA00007613"/>
    </source>
</evidence>
<comment type="caution">
    <text evidence="8">The sequence shown here is derived from an EMBL/GenBank/DDBJ whole genome shotgun (WGS) entry which is preliminary data.</text>
</comment>
<keyword evidence="7" id="KW-0998">Cell outer membrane</keyword>
<gene>
    <name evidence="8" type="ORF">CRV06_00585</name>
</gene>
<evidence type="ECO:0000256" key="6">
    <source>
        <dbReference type="ARBA" id="ARBA00023136"/>
    </source>
</evidence>
<comment type="subcellular location">
    <subcellularLocation>
        <location evidence="1">Cell outer membrane</location>
    </subcellularLocation>
</comment>
<keyword evidence="4" id="KW-1134">Transmembrane beta strand</keyword>
<dbReference type="PANTHER" id="PTHR30026:SF21">
    <property type="entry name" value="SLR1270 PROTEIN"/>
    <property type="match status" value="1"/>
</dbReference>
<dbReference type="PANTHER" id="PTHR30026">
    <property type="entry name" value="OUTER MEMBRANE PROTEIN TOLC"/>
    <property type="match status" value="1"/>
</dbReference>
<dbReference type="EMBL" id="PDKO01000001">
    <property type="protein sequence ID" value="RXJ64486.1"/>
    <property type="molecule type" value="Genomic_DNA"/>
</dbReference>
<evidence type="ECO:0000256" key="1">
    <source>
        <dbReference type="ARBA" id="ARBA00004442"/>
    </source>
</evidence>
<dbReference type="SUPFAM" id="SSF56954">
    <property type="entry name" value="Outer membrane efflux proteins (OEP)"/>
    <property type="match status" value="1"/>
</dbReference>
<evidence type="ECO:0000313" key="9">
    <source>
        <dbReference type="Proteomes" id="UP000290191"/>
    </source>
</evidence>
<keyword evidence="9" id="KW-1185">Reference proteome</keyword>
<dbReference type="Gene3D" id="1.20.1600.10">
    <property type="entry name" value="Outer membrane efflux proteins (OEP)"/>
    <property type="match status" value="1"/>
</dbReference>
<sequence length="447" mass="51943">MYKLILYILLINNYLFSQTVDFEKALNLTLENNLQLKSQKLDIENANLDIKKVKSYSYGKLDLKHEMSRTNHAGYVFNNKLSSREATFRDFGFAQMDEGIDTQPKDLNYPDYRDNFNTKLTYEIPLFTGFKLQTQEDMMKIAHKAQQLKLNLDEKSLEFEVLKAYNAAVVAKEFIKATQKAKESVNLFVTAANEFYKEGLVTKIDKKQARVHELNVQSKLTEARNKFNIAIAYLNFLTSQDNISDVQALKMIICEDFDYNTLYNTAISNRDDLKIVKEQEKSMEKNVQLSNSSYYPNIYSYLEYGFNDDKITFDSNKDYYMGMLGIKYTLFDNTRSIDKQKSKILLNKTALGLNHLKDAIKLDVQKALLNLKAKRKTFKEKKEAKQLANEVLEQSKLMYKNQLIPMTELLKQEAIYRENEASLIMANYELSLALARVNLVSGKRLRE</sequence>
<dbReference type="InterPro" id="IPR051906">
    <property type="entry name" value="TolC-like"/>
</dbReference>
<comment type="similarity">
    <text evidence="2">Belongs to the outer membrane factor (OMF) (TC 1.B.17) family.</text>
</comment>
<dbReference type="InterPro" id="IPR003423">
    <property type="entry name" value="OMP_efflux"/>
</dbReference>
<protein>
    <submittedName>
        <fullName evidence="8">Transporter</fullName>
    </submittedName>
</protein>
<dbReference type="OrthoDB" id="5372171at2"/>
<keyword evidence="3" id="KW-0813">Transport</keyword>
<evidence type="ECO:0000256" key="7">
    <source>
        <dbReference type="ARBA" id="ARBA00023237"/>
    </source>
</evidence>
<evidence type="ECO:0000256" key="5">
    <source>
        <dbReference type="ARBA" id="ARBA00022692"/>
    </source>
</evidence>
<name>A0A4Q0Y2Y5_9BACT</name>
<proteinExistence type="inferred from homology"/>
<keyword evidence="6" id="KW-0472">Membrane</keyword>
<dbReference type="Pfam" id="PF02321">
    <property type="entry name" value="OEP"/>
    <property type="match status" value="1"/>
</dbReference>
<evidence type="ECO:0000256" key="3">
    <source>
        <dbReference type="ARBA" id="ARBA00022448"/>
    </source>
</evidence>
<dbReference type="GO" id="GO:1990281">
    <property type="term" value="C:efflux pump complex"/>
    <property type="evidence" value="ECO:0007669"/>
    <property type="project" value="TreeGrafter"/>
</dbReference>
<dbReference type="GO" id="GO:0015562">
    <property type="term" value="F:efflux transmembrane transporter activity"/>
    <property type="evidence" value="ECO:0007669"/>
    <property type="project" value="InterPro"/>
</dbReference>
<organism evidence="8 9">
    <name type="scientific">Halarcobacter anaerophilus</name>
    <dbReference type="NCBI Taxonomy" id="877500"/>
    <lineage>
        <taxon>Bacteria</taxon>
        <taxon>Pseudomonadati</taxon>
        <taxon>Campylobacterota</taxon>
        <taxon>Epsilonproteobacteria</taxon>
        <taxon>Campylobacterales</taxon>
        <taxon>Arcobacteraceae</taxon>
        <taxon>Halarcobacter</taxon>
    </lineage>
</organism>
<keyword evidence="5" id="KW-0812">Transmembrane</keyword>
<evidence type="ECO:0000313" key="8">
    <source>
        <dbReference type="EMBL" id="RXJ64486.1"/>
    </source>
</evidence>
<accession>A0A4Q0Y2Y5</accession>
<evidence type="ECO:0000256" key="4">
    <source>
        <dbReference type="ARBA" id="ARBA00022452"/>
    </source>
</evidence>
<dbReference type="RefSeq" id="WP_129080914.1">
    <property type="nucleotide sequence ID" value="NZ_CP041070.1"/>
</dbReference>
<dbReference type="Proteomes" id="UP000290191">
    <property type="component" value="Unassembled WGS sequence"/>
</dbReference>
<dbReference type="STRING" id="877500.GCA_000935065_02616"/>
<dbReference type="GO" id="GO:0009279">
    <property type="term" value="C:cell outer membrane"/>
    <property type="evidence" value="ECO:0007669"/>
    <property type="project" value="UniProtKB-SubCell"/>
</dbReference>
<dbReference type="GO" id="GO:0015288">
    <property type="term" value="F:porin activity"/>
    <property type="evidence" value="ECO:0007669"/>
    <property type="project" value="TreeGrafter"/>
</dbReference>